<dbReference type="Proteomes" id="UP001597393">
    <property type="component" value="Unassembled WGS sequence"/>
</dbReference>
<comment type="caution">
    <text evidence="1">The sequence shown here is derived from an EMBL/GenBank/DDBJ whole genome shotgun (WGS) entry which is preliminary data.</text>
</comment>
<name>A0ABW5NJ43_9SPHI</name>
<sequence length="61" mass="7192">MPSSRGNEAIFFNIRTIHREDYFSLVPLLRNDEIVGLAFFPFYRHREATKRSYLTTELPAS</sequence>
<reference evidence="2" key="1">
    <citation type="journal article" date="2019" name="Int. J. Syst. Evol. Microbiol.">
        <title>The Global Catalogue of Microorganisms (GCM) 10K type strain sequencing project: providing services to taxonomists for standard genome sequencing and annotation.</title>
        <authorList>
            <consortium name="The Broad Institute Genomics Platform"/>
            <consortium name="The Broad Institute Genome Sequencing Center for Infectious Disease"/>
            <person name="Wu L."/>
            <person name="Ma J."/>
        </authorList>
    </citation>
    <scope>NUCLEOTIDE SEQUENCE [LARGE SCALE GENOMIC DNA]</scope>
    <source>
        <strain evidence="2">KCTC 42248</strain>
    </source>
</reference>
<evidence type="ECO:0008006" key="3">
    <source>
        <dbReference type="Google" id="ProtNLM"/>
    </source>
</evidence>
<gene>
    <name evidence="1" type="ORF">ACFSQ3_08165</name>
</gene>
<organism evidence="1 2">
    <name type="scientific">Sphingobacterium corticis</name>
    <dbReference type="NCBI Taxonomy" id="1812823"/>
    <lineage>
        <taxon>Bacteria</taxon>
        <taxon>Pseudomonadati</taxon>
        <taxon>Bacteroidota</taxon>
        <taxon>Sphingobacteriia</taxon>
        <taxon>Sphingobacteriales</taxon>
        <taxon>Sphingobacteriaceae</taxon>
        <taxon>Sphingobacterium</taxon>
    </lineage>
</organism>
<dbReference type="EMBL" id="JBHUMA010000006">
    <property type="protein sequence ID" value="MFD2598925.1"/>
    <property type="molecule type" value="Genomic_DNA"/>
</dbReference>
<keyword evidence="2" id="KW-1185">Reference proteome</keyword>
<evidence type="ECO:0000313" key="2">
    <source>
        <dbReference type="Proteomes" id="UP001597393"/>
    </source>
</evidence>
<accession>A0ABW5NJ43</accession>
<proteinExistence type="predicted"/>
<protein>
    <recommendedName>
        <fullName evidence="3">N-acetyltransferase domain-containing protein</fullName>
    </recommendedName>
</protein>
<evidence type="ECO:0000313" key="1">
    <source>
        <dbReference type="EMBL" id="MFD2598925.1"/>
    </source>
</evidence>